<keyword evidence="6 10" id="KW-0406">Ion transport</keyword>
<comment type="similarity">
    <text evidence="3 10">Belongs to the ATPase gamma chain family.</text>
</comment>
<evidence type="ECO:0000256" key="10">
    <source>
        <dbReference type="HAMAP-Rule" id="MF_00815"/>
    </source>
</evidence>
<dbReference type="Gene3D" id="3.40.1380.10">
    <property type="match status" value="1"/>
</dbReference>
<dbReference type="Gene3D" id="1.10.287.80">
    <property type="entry name" value="ATP synthase, gamma subunit, helix hairpin domain"/>
    <property type="match status" value="1"/>
</dbReference>
<dbReference type="InterPro" id="IPR023632">
    <property type="entry name" value="ATP_synth_F1_gsu_CS"/>
</dbReference>
<dbReference type="PANTHER" id="PTHR11693">
    <property type="entry name" value="ATP SYNTHASE GAMMA CHAIN"/>
    <property type="match status" value="1"/>
</dbReference>
<dbReference type="PANTHER" id="PTHR11693:SF22">
    <property type="entry name" value="ATP SYNTHASE SUBUNIT GAMMA, MITOCHONDRIAL"/>
    <property type="match status" value="1"/>
</dbReference>
<dbReference type="Proteomes" id="UP000823618">
    <property type="component" value="Unassembled WGS sequence"/>
</dbReference>
<evidence type="ECO:0000313" key="11">
    <source>
        <dbReference type="EMBL" id="MBO8462553.1"/>
    </source>
</evidence>
<dbReference type="Pfam" id="PF00231">
    <property type="entry name" value="ATP-synt"/>
    <property type="match status" value="1"/>
</dbReference>
<dbReference type="SUPFAM" id="SSF52943">
    <property type="entry name" value="ATP synthase (F1-ATPase), gamma subunit"/>
    <property type="match status" value="1"/>
</dbReference>
<dbReference type="NCBIfam" id="TIGR01146">
    <property type="entry name" value="ATPsyn_F1gamma"/>
    <property type="match status" value="1"/>
</dbReference>
<keyword evidence="10" id="KW-1003">Cell membrane</keyword>
<evidence type="ECO:0000256" key="7">
    <source>
        <dbReference type="ARBA" id="ARBA00023136"/>
    </source>
</evidence>
<comment type="subcellular location">
    <subcellularLocation>
        <location evidence="10">Cell membrane</location>
        <topology evidence="10">Peripheral membrane protein</topology>
    </subcellularLocation>
    <subcellularLocation>
        <location evidence="2">Membrane</location>
        <topology evidence="2">Peripheral membrane protein</topology>
    </subcellularLocation>
</comment>
<organism evidence="11 12">
    <name type="scientific">Candidatus Scybalomonas excrementavium</name>
    <dbReference type="NCBI Taxonomy" id="2840943"/>
    <lineage>
        <taxon>Bacteria</taxon>
        <taxon>Bacillati</taxon>
        <taxon>Bacillota</taxon>
        <taxon>Clostridia</taxon>
        <taxon>Lachnospirales</taxon>
        <taxon>Lachnospiraceae</taxon>
        <taxon>Lachnospiraceae incertae sedis</taxon>
        <taxon>Candidatus Scybalomonas</taxon>
    </lineage>
</organism>
<dbReference type="InterPro" id="IPR035968">
    <property type="entry name" value="ATP_synth_F1_ATPase_gsu"/>
</dbReference>
<dbReference type="PRINTS" id="PR00126">
    <property type="entry name" value="ATPASEGAMMA"/>
</dbReference>
<reference evidence="11" key="2">
    <citation type="journal article" date="2021" name="PeerJ">
        <title>Extensive microbial diversity within the chicken gut microbiome revealed by metagenomics and culture.</title>
        <authorList>
            <person name="Gilroy R."/>
            <person name="Ravi A."/>
            <person name="Getino M."/>
            <person name="Pursley I."/>
            <person name="Horton D.L."/>
            <person name="Alikhan N.F."/>
            <person name="Baker D."/>
            <person name="Gharbi K."/>
            <person name="Hall N."/>
            <person name="Watson M."/>
            <person name="Adriaenssens E.M."/>
            <person name="Foster-Nyarko E."/>
            <person name="Jarju S."/>
            <person name="Secka A."/>
            <person name="Antonio M."/>
            <person name="Oren A."/>
            <person name="Chaudhuri R.R."/>
            <person name="La Ragione R."/>
            <person name="Hildebrand F."/>
            <person name="Pallen M.J."/>
        </authorList>
    </citation>
    <scope>NUCLEOTIDE SEQUENCE</scope>
    <source>
        <strain evidence="11">E3-2379</strain>
    </source>
</reference>
<comment type="function">
    <text evidence="1 10">Produces ATP from ADP in the presence of a proton gradient across the membrane. The gamma chain is believed to be important in regulating ATPase activity and the flow of protons through the CF(0) complex.</text>
</comment>
<accession>A0A9D9HZU7</accession>
<reference evidence="11" key="1">
    <citation type="submission" date="2020-10" db="EMBL/GenBank/DDBJ databases">
        <authorList>
            <person name="Gilroy R."/>
        </authorList>
    </citation>
    <scope>NUCLEOTIDE SEQUENCE</scope>
    <source>
        <strain evidence="11">E3-2379</strain>
    </source>
</reference>
<gene>
    <name evidence="10 11" type="primary">atpG</name>
    <name evidence="11" type="ORF">IAC13_01325</name>
</gene>
<evidence type="ECO:0000256" key="9">
    <source>
        <dbReference type="ARBA" id="ARBA00023310"/>
    </source>
</evidence>
<proteinExistence type="inferred from homology"/>
<evidence type="ECO:0000256" key="4">
    <source>
        <dbReference type="ARBA" id="ARBA00022448"/>
    </source>
</evidence>
<dbReference type="PROSITE" id="PS00153">
    <property type="entry name" value="ATPASE_GAMMA"/>
    <property type="match status" value="1"/>
</dbReference>
<protein>
    <recommendedName>
        <fullName evidence="10">ATP synthase gamma chain</fullName>
    </recommendedName>
    <alternativeName>
        <fullName evidence="10">ATP synthase F1 sector gamma subunit</fullName>
    </alternativeName>
    <alternativeName>
        <fullName evidence="10">F-ATPase gamma subunit</fullName>
    </alternativeName>
</protein>
<comment type="caution">
    <text evidence="11">The sequence shown here is derived from an EMBL/GenBank/DDBJ whole genome shotgun (WGS) entry which is preliminary data.</text>
</comment>
<comment type="subunit">
    <text evidence="10">F-type ATPases have 2 components, CF(1) - the catalytic core - and CF(0) - the membrane proton channel. CF(1) has five subunits: alpha(3), beta(3), gamma(1), delta(1), epsilon(1). CF(0) has three main subunits: a, b and c.</text>
</comment>
<dbReference type="CDD" id="cd12151">
    <property type="entry name" value="F1-ATPase_gamma"/>
    <property type="match status" value="1"/>
</dbReference>
<keyword evidence="4 10" id="KW-0813">Transport</keyword>
<dbReference type="InterPro" id="IPR000131">
    <property type="entry name" value="ATP_synth_F1_gsu"/>
</dbReference>
<dbReference type="GO" id="GO:0046933">
    <property type="term" value="F:proton-transporting ATP synthase activity, rotational mechanism"/>
    <property type="evidence" value="ECO:0007669"/>
    <property type="project" value="UniProtKB-UniRule"/>
</dbReference>
<dbReference type="HAMAP" id="MF_00815">
    <property type="entry name" value="ATP_synth_gamma_bact"/>
    <property type="match status" value="1"/>
</dbReference>
<dbReference type="EMBL" id="JADIML010000038">
    <property type="protein sequence ID" value="MBO8462553.1"/>
    <property type="molecule type" value="Genomic_DNA"/>
</dbReference>
<evidence type="ECO:0000313" key="12">
    <source>
        <dbReference type="Proteomes" id="UP000823618"/>
    </source>
</evidence>
<evidence type="ECO:0000256" key="6">
    <source>
        <dbReference type="ARBA" id="ARBA00023065"/>
    </source>
</evidence>
<dbReference type="GO" id="GO:0005524">
    <property type="term" value="F:ATP binding"/>
    <property type="evidence" value="ECO:0007669"/>
    <property type="project" value="UniProtKB-UniRule"/>
</dbReference>
<evidence type="ECO:0000256" key="1">
    <source>
        <dbReference type="ARBA" id="ARBA00003456"/>
    </source>
</evidence>
<dbReference type="AlphaFoldDB" id="A0A9D9HZU7"/>
<dbReference type="GO" id="GO:0005886">
    <property type="term" value="C:plasma membrane"/>
    <property type="evidence" value="ECO:0007669"/>
    <property type="project" value="UniProtKB-SubCell"/>
</dbReference>
<evidence type="ECO:0000256" key="2">
    <source>
        <dbReference type="ARBA" id="ARBA00004170"/>
    </source>
</evidence>
<evidence type="ECO:0000256" key="8">
    <source>
        <dbReference type="ARBA" id="ARBA00023196"/>
    </source>
</evidence>
<evidence type="ECO:0000256" key="5">
    <source>
        <dbReference type="ARBA" id="ARBA00022781"/>
    </source>
</evidence>
<name>A0A9D9HZU7_9FIRM</name>
<evidence type="ECO:0000256" key="3">
    <source>
        <dbReference type="ARBA" id="ARBA00007681"/>
    </source>
</evidence>
<keyword evidence="9 10" id="KW-0066">ATP synthesis</keyword>
<keyword evidence="8 10" id="KW-0139">CF(1)</keyword>
<dbReference type="GO" id="GO:0042777">
    <property type="term" value="P:proton motive force-driven plasma membrane ATP synthesis"/>
    <property type="evidence" value="ECO:0007669"/>
    <property type="project" value="UniProtKB-UniRule"/>
</dbReference>
<sequence>MANMKEIQDRIRSIQDTMKITNAMYMISSSKMKKAQKVLKDTEPYFYAMQDAISRVLRHAPEIDHVYFEGNSAHKKEGKDKNIGYIVITGDKGMAGAYNHNVIKLAEQKLQQEGNVTLFVLGELGRHYFARKNVKVDTSVRYTVQHPTVHRARSIALKMLELYDSGELDEVHIIYTVMESAVSMEAKSWQLLPLKKQGFGKHHMNLEDKELLKQLLDVHQEVITMSPSPEAVMEAVVPQFLIGTIYGCLVESYCSEHNSRMIAMESSTKSAKEMLNNLSVMYNRARQAAITQEITEVIGGAKAQKRKQDS</sequence>
<dbReference type="GO" id="GO:0045259">
    <property type="term" value="C:proton-transporting ATP synthase complex"/>
    <property type="evidence" value="ECO:0007669"/>
    <property type="project" value="UniProtKB-KW"/>
</dbReference>
<keyword evidence="7 10" id="KW-0472">Membrane</keyword>
<keyword evidence="5 10" id="KW-0375">Hydrogen ion transport</keyword>